<accession>A0A2R3P7P4</accession>
<evidence type="ECO:0000313" key="2">
    <source>
        <dbReference type="EMBL" id="AVN64513.1"/>
    </source>
</evidence>
<sequence length="879" mass="102844">MKKIINILTISILTVTPLFYMVSCGVKNIEDKNNQKEKFWENNYQYGPKNKFKTKSASNNEYIDYFFGKPEFNYATYLVDGEDIGNTLENEVVKFNGDLENVKRTPVNQKELKLWKNDTQSSQLVLFKENNEDEITDLKIEVLNDMDDLEVSANFVKPIKAKNTVNNKYNPASPKAILYNYDEIATDELDSIKFDFQPIMITIKTNNQSKIGTRNINFKLIFNANGHEQSIYFNQQVDVIERTIDRKNSEINSISSDSMAFPTSSQKFVLKQFDKVVTKKNIVLSEKEYENLYFNSEKEILEIIKCFNPSLPSDTKIIRWQDEANLGQIFRKDPNNKHVSLLIQSDSYFVSNKAANKINGQVNTTDKIQIYFNNPTISSYAEYTNKYNKSVYEKPTFKSDSVTSVLSNPEKNYSRLNNPKNTLHDFMVKEDNENENRSLNNKYGKEFTKLQSENNAKYGYTPNFGLSYLKYIATNNTAKNVEDFWGDMDKNKLSDVFENDLTWEINFDIFDEYMNFLNESGYKKIFMPIVARNANPFNFYYKTNDESINNSDGNTVDQKVLANVTYKNKFIDSNGNTSEDWNQFRDTIIPLLTKNLIEHINYIKNTPTSKYYDAYSNIDLYYSFDETKQEINEQVIEILKKYDKENLIKTHAYIGWQFKVDNYYDTKELEDKFSPYDEITLQQREYIFNYEKGTQQDVDNFRSLVEKRHEQRKNTRFYSSWQNFPGGYLSSVPGDLAWSTLMAYKYGTNGFDRFQLDGFYTNDISLDGYIIGNPHEPADGSLIYPGDSENIYDSLRLLNIQSGIKMVWKLMTLEQSGEISESDSLKIKNYIKWNNDIKSNIEYKWTNSLNDQISMKSFESKKDSVYVQLFKIKEFINSY</sequence>
<name>A0A2R3P7P4_MESFO</name>
<dbReference type="AlphaFoldDB" id="A0A2R3P7P4"/>
<dbReference type="InterPro" id="IPR025150">
    <property type="entry name" value="GH123_cat"/>
</dbReference>
<dbReference type="EMBL" id="CP022513">
    <property type="protein sequence ID" value="AVN64513.1"/>
    <property type="molecule type" value="Genomic_DNA"/>
</dbReference>
<reference evidence="2 3" key="1">
    <citation type="submission" date="2017-07" db="EMBL/GenBank/DDBJ databases">
        <title>Comparative genomic analysis of Mesoplasma florum.</title>
        <authorList>
            <person name="Baby V."/>
            <person name="Lachance J.-C."/>
            <person name="Gagnon J."/>
            <person name="Lucier J.-F."/>
            <person name="Matteau D."/>
            <person name="Knight T.F."/>
            <person name="Rodrigue S."/>
        </authorList>
    </citation>
    <scope>NUCLEOTIDE SEQUENCE [LARGE SCALE GENOMIC DNA]</scope>
    <source>
        <strain evidence="2 3">CnuA-2</strain>
    </source>
</reference>
<dbReference type="RefSeq" id="WP_029511651.1">
    <property type="nucleotide sequence ID" value="NZ_CP022513.1"/>
</dbReference>
<feature type="domain" description="Glycoside hydrolase 123 catalytic" evidence="1">
    <location>
        <begin position="494"/>
        <end position="810"/>
    </location>
</feature>
<evidence type="ECO:0000259" key="1">
    <source>
        <dbReference type="Pfam" id="PF13320"/>
    </source>
</evidence>
<gene>
    <name evidence="2" type="ORF">CG003_02465</name>
</gene>
<protein>
    <submittedName>
        <fullName evidence="2">DUF4091 domain-containing protein</fullName>
    </submittedName>
</protein>
<organism evidence="2 3">
    <name type="scientific">Mesoplasma florum</name>
    <name type="common">Acholeplasma florum</name>
    <dbReference type="NCBI Taxonomy" id="2151"/>
    <lineage>
        <taxon>Bacteria</taxon>
        <taxon>Bacillati</taxon>
        <taxon>Mycoplasmatota</taxon>
        <taxon>Mollicutes</taxon>
        <taxon>Entomoplasmatales</taxon>
        <taxon>Entomoplasmataceae</taxon>
        <taxon>Mesoplasma</taxon>
    </lineage>
</organism>
<proteinExistence type="predicted"/>
<dbReference type="Proteomes" id="UP000239216">
    <property type="component" value="Chromosome"/>
</dbReference>
<evidence type="ECO:0000313" key="3">
    <source>
        <dbReference type="Proteomes" id="UP000239216"/>
    </source>
</evidence>
<dbReference type="Pfam" id="PF13320">
    <property type="entry name" value="GH123_cat"/>
    <property type="match status" value="1"/>
</dbReference>